<dbReference type="Proteomes" id="UP000663866">
    <property type="component" value="Unassembled WGS sequence"/>
</dbReference>
<evidence type="ECO:0000313" key="5">
    <source>
        <dbReference type="EMBL" id="CAF4205275.1"/>
    </source>
</evidence>
<evidence type="ECO:0000256" key="1">
    <source>
        <dbReference type="SAM" id="MobiDB-lite"/>
    </source>
</evidence>
<organism evidence="3 7">
    <name type="scientific">Rotaria magnacalcarata</name>
    <dbReference type="NCBI Taxonomy" id="392030"/>
    <lineage>
        <taxon>Eukaryota</taxon>
        <taxon>Metazoa</taxon>
        <taxon>Spiralia</taxon>
        <taxon>Gnathifera</taxon>
        <taxon>Rotifera</taxon>
        <taxon>Eurotatoria</taxon>
        <taxon>Bdelloidea</taxon>
        <taxon>Philodinida</taxon>
        <taxon>Philodinidae</taxon>
        <taxon>Rotaria</taxon>
    </lineage>
</organism>
<dbReference type="AlphaFoldDB" id="A0A816YNX7"/>
<gene>
    <name evidence="5" type="ORF">OVN521_LOCUS26613</name>
    <name evidence="4" type="ORF">UXM345_LOCUS4695</name>
    <name evidence="2" type="ORF">WKI299_LOCUS27745</name>
    <name evidence="3" type="ORF">XDN619_LOCUS30722</name>
</gene>
<comment type="caution">
    <text evidence="3">The sequence shown here is derived from an EMBL/GenBank/DDBJ whole genome shotgun (WGS) entry which is preliminary data.</text>
</comment>
<feature type="compositionally biased region" description="Polar residues" evidence="1">
    <location>
        <begin position="128"/>
        <end position="139"/>
    </location>
</feature>
<proteinExistence type="predicted"/>
<evidence type="ECO:0000313" key="3">
    <source>
        <dbReference type="EMBL" id="CAF2163845.1"/>
    </source>
</evidence>
<dbReference type="EMBL" id="CAJOBG010007046">
    <property type="protein sequence ID" value="CAF4205275.1"/>
    <property type="molecule type" value="Genomic_DNA"/>
</dbReference>
<feature type="compositionally biased region" description="Low complexity" evidence="1">
    <location>
        <begin position="140"/>
        <end position="152"/>
    </location>
</feature>
<keyword evidence="6" id="KW-1185">Reference proteome</keyword>
<evidence type="ECO:0000313" key="4">
    <source>
        <dbReference type="EMBL" id="CAF3799042.1"/>
    </source>
</evidence>
<evidence type="ECO:0000313" key="2">
    <source>
        <dbReference type="EMBL" id="CAF2138026.1"/>
    </source>
</evidence>
<dbReference type="EMBL" id="CAJNRG010015325">
    <property type="protein sequence ID" value="CAF2163845.1"/>
    <property type="molecule type" value="Genomic_DNA"/>
</dbReference>
<dbReference type="Proteomes" id="UP000663842">
    <property type="component" value="Unassembled WGS sequence"/>
</dbReference>
<dbReference type="EMBL" id="CAJNRF010012159">
    <property type="protein sequence ID" value="CAF2138026.1"/>
    <property type="molecule type" value="Genomic_DNA"/>
</dbReference>
<evidence type="ECO:0008006" key="8">
    <source>
        <dbReference type="Google" id="ProtNLM"/>
    </source>
</evidence>
<feature type="region of interest" description="Disordered" evidence="1">
    <location>
        <begin position="128"/>
        <end position="157"/>
    </location>
</feature>
<dbReference type="Proteomes" id="UP000663856">
    <property type="component" value="Unassembled WGS sequence"/>
</dbReference>
<dbReference type="Proteomes" id="UP000663887">
    <property type="component" value="Unassembled WGS sequence"/>
</dbReference>
<evidence type="ECO:0000313" key="7">
    <source>
        <dbReference type="Proteomes" id="UP000663887"/>
    </source>
</evidence>
<dbReference type="EMBL" id="CAJOBF010000329">
    <property type="protein sequence ID" value="CAF3799042.1"/>
    <property type="molecule type" value="Genomic_DNA"/>
</dbReference>
<reference evidence="3" key="1">
    <citation type="submission" date="2021-02" db="EMBL/GenBank/DDBJ databases">
        <authorList>
            <person name="Nowell W R."/>
        </authorList>
    </citation>
    <scope>NUCLEOTIDE SEQUENCE</scope>
</reference>
<sequence>MEDVENELALLKQDIENMQNTAINHPIFAQICEWEQESTNKIQIASDIARADLFQLLAENANRLESDFNRIAQQMQSNHNSNYSKDDCDQRIDEIKTCRQNISKTLQSVKLITDHKIKPIQLIKITESGNQQDSAHNNDITISSSLDSIPSSAMGPSHDVGKILSKRSEYFEKIAGNAELDENCLVAKKTDVPSASIRGTILYSTGTHQIRFRVEHLSNNSIFIGVTPSTEQMTTTTFKLPSSFGWWDTKFPVIRGIQVESGAFSMHTGDEISLTIDCNEARLVYHNKRSGLRSMTVNLDFCPLPWQLLVVLGAGENKIRILP</sequence>
<protein>
    <recommendedName>
        <fullName evidence="8">B30.2/SPRY domain-containing protein</fullName>
    </recommendedName>
</protein>
<evidence type="ECO:0000313" key="6">
    <source>
        <dbReference type="Proteomes" id="UP000663866"/>
    </source>
</evidence>
<accession>A0A816YNX7</accession>
<name>A0A816YNX7_9BILA</name>